<dbReference type="PANTHER" id="PTHR44688">
    <property type="entry name" value="DNA-BINDING TRANSCRIPTIONAL ACTIVATOR DEVR_DOSR"/>
    <property type="match status" value="1"/>
</dbReference>
<keyword evidence="3" id="KW-0804">Transcription</keyword>
<dbReference type="InterPro" id="IPR029016">
    <property type="entry name" value="GAF-like_dom_sf"/>
</dbReference>
<dbReference type="SUPFAM" id="SSF46894">
    <property type="entry name" value="C-terminal effector domain of the bipartite response regulators"/>
    <property type="match status" value="1"/>
</dbReference>
<dbReference type="EMBL" id="CAUI01000015">
    <property type="protein sequence ID" value="CCU79374.1"/>
    <property type="molecule type" value="Genomic_DNA"/>
</dbReference>
<evidence type="ECO:0000256" key="1">
    <source>
        <dbReference type="ARBA" id="ARBA00023015"/>
    </source>
</evidence>
<keyword evidence="1" id="KW-0805">Transcription regulation</keyword>
<dbReference type="RefSeq" id="WP_005488716.1">
    <property type="nucleotide sequence ID" value="NZ_CAUI01000015.1"/>
</dbReference>
<dbReference type="GO" id="GO:0003677">
    <property type="term" value="F:DNA binding"/>
    <property type="evidence" value="ECO:0007669"/>
    <property type="project" value="UniProtKB-KW"/>
</dbReference>
<evidence type="ECO:0000313" key="5">
    <source>
        <dbReference type="EMBL" id="CCU79374.1"/>
    </source>
</evidence>
<dbReference type="InterPro" id="IPR000792">
    <property type="entry name" value="Tscrpt_reg_LuxR_C"/>
</dbReference>
<keyword evidence="6" id="KW-1185">Reference proteome</keyword>
<dbReference type="PRINTS" id="PR00038">
    <property type="entry name" value="HTHLUXR"/>
</dbReference>
<feature type="domain" description="HTH luxR-type" evidence="4">
    <location>
        <begin position="189"/>
        <end position="254"/>
    </location>
</feature>
<dbReference type="PANTHER" id="PTHR44688:SF16">
    <property type="entry name" value="DNA-BINDING TRANSCRIPTIONAL ACTIVATOR DEVR_DOSR"/>
    <property type="match status" value="1"/>
</dbReference>
<gene>
    <name evidence="5" type="ORF">HSACCH_01282</name>
</gene>
<dbReference type="CDD" id="cd06170">
    <property type="entry name" value="LuxR_C_like"/>
    <property type="match status" value="1"/>
</dbReference>
<dbReference type="STRING" id="1293054.HSACCH_01282"/>
<reference evidence="6" key="1">
    <citation type="journal article" date="2013" name="Genome Announc.">
        <title>Genome Sequence of Halanaerobium saccharolyticum subsp. saccharolyticum Strain DSM 6643T, a Halophilic Hydrogen-Producing Bacterium.</title>
        <authorList>
            <person name="Kivisto A."/>
            <person name="Larjo A."/>
            <person name="Ciranna A."/>
            <person name="Santala V."/>
            <person name="Roos C."/>
            <person name="Karp M."/>
        </authorList>
    </citation>
    <scope>NUCLEOTIDE SEQUENCE [LARGE SCALE GENOMIC DNA]</scope>
    <source>
        <strain evidence="6">DSM 6643</strain>
    </source>
</reference>
<dbReference type="Gene3D" id="1.10.10.10">
    <property type="entry name" value="Winged helix-like DNA-binding domain superfamily/Winged helix DNA-binding domain"/>
    <property type="match status" value="1"/>
</dbReference>
<name>M5E1B0_9FIRM</name>
<dbReference type="Proteomes" id="UP000012063">
    <property type="component" value="Unassembled WGS sequence"/>
</dbReference>
<proteinExistence type="predicted"/>
<dbReference type="AlphaFoldDB" id="M5E1B0"/>
<dbReference type="PROSITE" id="PS50043">
    <property type="entry name" value="HTH_LUXR_2"/>
    <property type="match status" value="1"/>
</dbReference>
<accession>M5E1B0</accession>
<dbReference type="SMART" id="SM00421">
    <property type="entry name" value="HTH_LUXR"/>
    <property type="match status" value="1"/>
</dbReference>
<dbReference type="eggNOG" id="COG2197">
    <property type="taxonomic scope" value="Bacteria"/>
</dbReference>
<sequence>MNLEIKWEIILDIIYKTGRIIDLHKYSYYFLKELNQIIPFYAANFFLFDNEKELICDPICFNISDSVLKDYNDYYWQIDDIRNLAFDQHEPIISTQLMDYNSWTNTEYFNDFLAKNRLYYSCGIDIHAEKRLLGTISLFRTCKDRNFGPADLIYLNLLAKHSSNHLKKLFEIDRLKKQRNKKQENIIIHKAENFNLSKREKDVLKLILLGKTNEEIAKNLFISVNTVKKHLSHIFNKTEVHNRTELASLIYKKTSAF</sequence>
<dbReference type="OrthoDB" id="1137593at2"/>
<evidence type="ECO:0000256" key="2">
    <source>
        <dbReference type="ARBA" id="ARBA00023125"/>
    </source>
</evidence>
<protein>
    <submittedName>
        <fullName evidence="5">Transcriptional regulator, LuxR family protein</fullName>
    </submittedName>
</protein>
<dbReference type="InterPro" id="IPR036388">
    <property type="entry name" value="WH-like_DNA-bd_sf"/>
</dbReference>
<dbReference type="Gene3D" id="3.30.450.40">
    <property type="match status" value="1"/>
</dbReference>
<dbReference type="SUPFAM" id="SSF55781">
    <property type="entry name" value="GAF domain-like"/>
    <property type="match status" value="1"/>
</dbReference>
<evidence type="ECO:0000259" key="4">
    <source>
        <dbReference type="PROSITE" id="PS50043"/>
    </source>
</evidence>
<dbReference type="InParanoid" id="M5E1B0"/>
<organism evidence="5 6">
    <name type="scientific">Halanaerobium saccharolyticum subsp. saccharolyticum DSM 6643</name>
    <dbReference type="NCBI Taxonomy" id="1293054"/>
    <lineage>
        <taxon>Bacteria</taxon>
        <taxon>Bacillati</taxon>
        <taxon>Bacillota</taxon>
        <taxon>Clostridia</taxon>
        <taxon>Halanaerobiales</taxon>
        <taxon>Halanaerobiaceae</taxon>
        <taxon>Halanaerobium</taxon>
    </lineage>
</organism>
<dbReference type="PROSITE" id="PS00622">
    <property type="entry name" value="HTH_LUXR_1"/>
    <property type="match status" value="1"/>
</dbReference>
<comment type="caution">
    <text evidence="5">The sequence shown here is derived from an EMBL/GenBank/DDBJ whole genome shotgun (WGS) entry which is preliminary data.</text>
</comment>
<keyword evidence="2" id="KW-0238">DNA-binding</keyword>
<evidence type="ECO:0000256" key="3">
    <source>
        <dbReference type="ARBA" id="ARBA00023163"/>
    </source>
</evidence>
<dbReference type="InterPro" id="IPR016032">
    <property type="entry name" value="Sig_transdc_resp-reg_C-effctor"/>
</dbReference>
<dbReference type="GO" id="GO:0006355">
    <property type="term" value="P:regulation of DNA-templated transcription"/>
    <property type="evidence" value="ECO:0007669"/>
    <property type="project" value="InterPro"/>
</dbReference>
<evidence type="ECO:0000313" key="6">
    <source>
        <dbReference type="Proteomes" id="UP000012063"/>
    </source>
</evidence>
<dbReference type="Pfam" id="PF00196">
    <property type="entry name" value="GerE"/>
    <property type="match status" value="1"/>
</dbReference>